<evidence type="ECO:0000313" key="3">
    <source>
        <dbReference type="Proteomes" id="UP000054047"/>
    </source>
</evidence>
<dbReference type="InterPro" id="IPR036691">
    <property type="entry name" value="Endo/exonu/phosph_ase_sf"/>
</dbReference>
<dbReference type="SUPFAM" id="SSF56219">
    <property type="entry name" value="DNase I-like"/>
    <property type="match status" value="1"/>
</dbReference>
<organism evidence="2 3">
    <name type="scientific">Ancylostoma duodenale</name>
    <dbReference type="NCBI Taxonomy" id="51022"/>
    <lineage>
        <taxon>Eukaryota</taxon>
        <taxon>Metazoa</taxon>
        <taxon>Ecdysozoa</taxon>
        <taxon>Nematoda</taxon>
        <taxon>Chromadorea</taxon>
        <taxon>Rhabditida</taxon>
        <taxon>Rhabditina</taxon>
        <taxon>Rhabditomorpha</taxon>
        <taxon>Strongyloidea</taxon>
        <taxon>Ancylostomatidae</taxon>
        <taxon>Ancylostomatinae</taxon>
        <taxon>Ancylostoma</taxon>
    </lineage>
</organism>
<protein>
    <recommendedName>
        <fullName evidence="4">Endonuclease/exonuclease/phosphatase domain-containing protein</fullName>
    </recommendedName>
</protein>
<evidence type="ECO:0008006" key="4">
    <source>
        <dbReference type="Google" id="ProtNLM"/>
    </source>
</evidence>
<dbReference type="Proteomes" id="UP000054047">
    <property type="component" value="Unassembled WGS sequence"/>
</dbReference>
<evidence type="ECO:0000256" key="1">
    <source>
        <dbReference type="SAM" id="MobiDB-lite"/>
    </source>
</evidence>
<name>A0A0C2GGF8_9BILA</name>
<keyword evidence="3" id="KW-1185">Reference proteome</keyword>
<proteinExistence type="predicted"/>
<accession>A0A0C2GGF8</accession>
<dbReference type="AlphaFoldDB" id="A0A0C2GGF8"/>
<dbReference type="EMBL" id="KN733800">
    <property type="protein sequence ID" value="KIH57894.1"/>
    <property type="molecule type" value="Genomic_DNA"/>
</dbReference>
<gene>
    <name evidence="2" type="ORF">ANCDUO_11910</name>
</gene>
<evidence type="ECO:0000313" key="2">
    <source>
        <dbReference type="EMBL" id="KIH57894.1"/>
    </source>
</evidence>
<feature type="region of interest" description="Disordered" evidence="1">
    <location>
        <begin position="169"/>
        <end position="200"/>
    </location>
</feature>
<sequence length="200" mass="22787">MLSHGAQRTPCRGRKRTRTVRHWEPQKRFGQCLDICTYHCRSAASEADLRTLLHLAKKIRYDVVCPQETKTKASYARRMENGELLIMGQKIDAKNIGGVGFLIHPKTQPSILSHEILSPRIAVLRLRTEKKTPITILNCYAPNSVASEEDKDNFYSELEEVIRKGKSYYKKANTDGGPGKVRMDKPIQSWTTSSRIDDEV</sequence>
<dbReference type="OrthoDB" id="5854880at2759"/>
<dbReference type="Gene3D" id="3.60.10.10">
    <property type="entry name" value="Endonuclease/exonuclease/phosphatase"/>
    <property type="match status" value="1"/>
</dbReference>
<reference evidence="2 3" key="1">
    <citation type="submission" date="2013-12" db="EMBL/GenBank/DDBJ databases">
        <title>Draft genome of the parsitic nematode Ancylostoma duodenale.</title>
        <authorList>
            <person name="Mitreva M."/>
        </authorList>
    </citation>
    <scope>NUCLEOTIDE SEQUENCE [LARGE SCALE GENOMIC DNA]</scope>
    <source>
        <strain evidence="2 3">Zhejiang</strain>
    </source>
</reference>